<dbReference type="InParanoid" id="A0A7M7KS48"/>
<proteinExistence type="predicted"/>
<dbReference type="AlphaFoldDB" id="A0A7M7KS48"/>
<evidence type="ECO:0000313" key="1">
    <source>
        <dbReference type="EnsemblMetazoa" id="XP_022671154"/>
    </source>
</evidence>
<dbReference type="RefSeq" id="XP_022671154.1">
    <property type="nucleotide sequence ID" value="XM_022815419.1"/>
</dbReference>
<accession>A0A7M7KS48</accession>
<sequence>MPLTIIAGKCTVTKAVGDAEVSRLIPRPCLNFQIREPWVALVGDCFFFRICDVAFAHGALHPDDCPAVISYPRGRIGPTMDLAEQVLPRSIETLFVHLGSNDLSSPSSNPVQVVTYLEERLYRLQILLPSLRTVIICLLTARTTDLVGHYDMNYIHGCNQRMALFNDLVLSGIIRGVKFTVRYLDFYLSKKNLPSLLRVTGFGLNGKGRAHIGGIIENLILKDLRLERNLIPFAYAVPPNYIRSQDNNNYNAWPIPNQPQQPENLVGPIQARSRQWQQPPALFQVGHPPSSIGVTIPDFSAGYTNLMRPFN</sequence>
<keyword evidence="2" id="KW-1185">Reference proteome</keyword>
<reference evidence="1" key="1">
    <citation type="submission" date="2021-01" db="UniProtKB">
        <authorList>
            <consortium name="EnsemblMetazoa"/>
        </authorList>
    </citation>
    <scope>IDENTIFICATION</scope>
</reference>
<dbReference type="GeneID" id="111254507"/>
<dbReference type="EnsemblMetazoa" id="XM_022815419">
    <property type="protein sequence ID" value="XP_022671154"/>
    <property type="gene ID" value="LOC111254507"/>
</dbReference>
<name>A0A7M7KS48_VARDE</name>
<dbReference type="KEGG" id="vde:111254507"/>
<organism evidence="1 2">
    <name type="scientific">Varroa destructor</name>
    <name type="common">Honeybee mite</name>
    <dbReference type="NCBI Taxonomy" id="109461"/>
    <lineage>
        <taxon>Eukaryota</taxon>
        <taxon>Metazoa</taxon>
        <taxon>Ecdysozoa</taxon>
        <taxon>Arthropoda</taxon>
        <taxon>Chelicerata</taxon>
        <taxon>Arachnida</taxon>
        <taxon>Acari</taxon>
        <taxon>Parasitiformes</taxon>
        <taxon>Mesostigmata</taxon>
        <taxon>Gamasina</taxon>
        <taxon>Dermanyssoidea</taxon>
        <taxon>Varroidae</taxon>
        <taxon>Varroa</taxon>
    </lineage>
</organism>
<evidence type="ECO:0008006" key="3">
    <source>
        <dbReference type="Google" id="ProtNLM"/>
    </source>
</evidence>
<dbReference type="Proteomes" id="UP000594260">
    <property type="component" value="Unplaced"/>
</dbReference>
<protein>
    <recommendedName>
        <fullName evidence="3">SGNH hydrolase-type esterase domain-containing protein</fullName>
    </recommendedName>
</protein>
<evidence type="ECO:0000313" key="2">
    <source>
        <dbReference type="Proteomes" id="UP000594260"/>
    </source>
</evidence>